<feature type="domain" description="Beta-ketoacyl-[acyl-carrier-protein] synthase III C-terminal" evidence="11">
    <location>
        <begin position="278"/>
        <end position="364"/>
    </location>
</feature>
<keyword evidence="4 10" id="KW-0808">Transferase</keyword>
<dbReference type="Pfam" id="PF08545">
    <property type="entry name" value="ACP_syn_III"/>
    <property type="match status" value="1"/>
</dbReference>
<sequence length="366" mass="40578">MSFNFLFDTLLKVSVLCKGSERQNNRNRIITNNQVYKEMKPNYAAITAVAGWVPSDKLTNADLEKMVETNDEWIVSRTGIKERRILKEEGKGTSYMATKAAEQILEKRGISGQEIDLIICATATPDYGFVSVANIVADAIESTAMSFDVSAACSGFVYALEMASNFIQSGNYKKALVIGADKMSSVINYNDRTTCILFGDGAGAALLEPDEHYGIQDAKLYSYGKGSELLRVKRGGSAMPLASNEDLLEREHYFYQDGKAVFRHAVTKMSDVAAEVLGRNELSGEDVDWVIPHQANMRIIEATANRMKVDMEKVTVNIEKYGNTTGATIPLCLWEWEEKFKKGDKIVLAAFGGGFTWGSMYLTWAY</sequence>
<evidence type="ECO:0000256" key="5">
    <source>
        <dbReference type="ARBA" id="ARBA00022832"/>
    </source>
</evidence>
<dbReference type="Pfam" id="PF08541">
    <property type="entry name" value="ACP_syn_III_C"/>
    <property type="match status" value="1"/>
</dbReference>
<dbReference type="NCBIfam" id="TIGR00747">
    <property type="entry name" value="fabH"/>
    <property type="match status" value="1"/>
</dbReference>
<evidence type="ECO:0000259" key="12">
    <source>
        <dbReference type="Pfam" id="PF08545"/>
    </source>
</evidence>
<comment type="catalytic activity">
    <reaction evidence="10">
        <text>malonyl-[ACP] + acetyl-CoA + H(+) = 3-oxobutanoyl-[ACP] + CO2 + CoA</text>
        <dbReference type="Rhea" id="RHEA:12080"/>
        <dbReference type="Rhea" id="RHEA-COMP:9623"/>
        <dbReference type="Rhea" id="RHEA-COMP:9625"/>
        <dbReference type="ChEBI" id="CHEBI:15378"/>
        <dbReference type="ChEBI" id="CHEBI:16526"/>
        <dbReference type="ChEBI" id="CHEBI:57287"/>
        <dbReference type="ChEBI" id="CHEBI:57288"/>
        <dbReference type="ChEBI" id="CHEBI:78449"/>
        <dbReference type="ChEBI" id="CHEBI:78450"/>
        <dbReference type="EC" id="2.3.1.180"/>
    </reaction>
</comment>
<comment type="function">
    <text evidence="10">Catalyzes the condensation reaction of fatty acid synthesis by the addition to an acyl acceptor of two carbons from malonyl-ACP. Catalyzes the first condensation reaction which initiates fatty acid synthesis and may therefore play a role in governing the total rate of fatty acid production. Possesses both acetoacetyl-ACP synthase and acetyl transacylase activities. Its substrate specificity determines the biosynthesis of branched-chain and/or straight-chain of fatty acids.</text>
</comment>
<keyword evidence="9 10" id="KW-0012">Acyltransferase</keyword>
<dbReference type="InterPro" id="IPR004655">
    <property type="entry name" value="FabH"/>
</dbReference>
<evidence type="ECO:0000256" key="3">
    <source>
        <dbReference type="ARBA" id="ARBA00022516"/>
    </source>
</evidence>
<keyword evidence="8 10" id="KW-0511">Multifunctional enzyme</keyword>
<dbReference type="PANTHER" id="PTHR34069:SF2">
    <property type="entry name" value="BETA-KETOACYL-[ACYL-CARRIER-PROTEIN] SYNTHASE III"/>
    <property type="match status" value="1"/>
</dbReference>
<dbReference type="InterPro" id="IPR013751">
    <property type="entry name" value="ACP_syn_III_N"/>
</dbReference>
<evidence type="ECO:0000313" key="14">
    <source>
        <dbReference type="Proteomes" id="UP001500298"/>
    </source>
</evidence>
<evidence type="ECO:0000256" key="1">
    <source>
        <dbReference type="ARBA" id="ARBA00008642"/>
    </source>
</evidence>
<reference evidence="14" key="1">
    <citation type="journal article" date="2019" name="Int. J. Syst. Evol. Microbiol.">
        <title>The Global Catalogue of Microorganisms (GCM) 10K type strain sequencing project: providing services to taxonomists for standard genome sequencing and annotation.</title>
        <authorList>
            <consortium name="The Broad Institute Genomics Platform"/>
            <consortium name="The Broad Institute Genome Sequencing Center for Infectious Disease"/>
            <person name="Wu L."/>
            <person name="Ma J."/>
        </authorList>
    </citation>
    <scope>NUCLEOTIDE SEQUENCE [LARGE SCALE GENOMIC DNA]</scope>
    <source>
        <strain evidence="14">JCM 18326</strain>
    </source>
</reference>
<dbReference type="InterPro" id="IPR013747">
    <property type="entry name" value="ACP_syn_III_C"/>
</dbReference>
<name>A0ABP9D981_9BACT</name>
<evidence type="ECO:0000256" key="9">
    <source>
        <dbReference type="ARBA" id="ARBA00023315"/>
    </source>
</evidence>
<evidence type="ECO:0000259" key="11">
    <source>
        <dbReference type="Pfam" id="PF08541"/>
    </source>
</evidence>
<keyword evidence="3 10" id="KW-0444">Lipid biosynthesis</keyword>
<keyword evidence="14" id="KW-1185">Reference proteome</keyword>
<evidence type="ECO:0000256" key="10">
    <source>
        <dbReference type="HAMAP-Rule" id="MF_01815"/>
    </source>
</evidence>
<evidence type="ECO:0000256" key="2">
    <source>
        <dbReference type="ARBA" id="ARBA00022490"/>
    </source>
</evidence>
<feature type="active site" evidence="10">
    <location>
        <position position="323"/>
    </location>
</feature>
<comment type="similarity">
    <text evidence="1 10">Belongs to the thiolase-like superfamily. FabH family.</text>
</comment>
<evidence type="ECO:0000256" key="4">
    <source>
        <dbReference type="ARBA" id="ARBA00022679"/>
    </source>
</evidence>
<gene>
    <name evidence="10" type="primary">fabH</name>
    <name evidence="13" type="ORF">GCM10023331_21120</name>
</gene>
<dbReference type="EMBL" id="BAABJX010000032">
    <property type="protein sequence ID" value="GAA4835626.1"/>
    <property type="molecule type" value="Genomic_DNA"/>
</dbReference>
<dbReference type="InterPro" id="IPR016039">
    <property type="entry name" value="Thiolase-like"/>
</dbReference>
<organism evidence="13 14">
    <name type="scientific">Algivirga pacifica</name>
    <dbReference type="NCBI Taxonomy" id="1162670"/>
    <lineage>
        <taxon>Bacteria</taxon>
        <taxon>Pseudomonadati</taxon>
        <taxon>Bacteroidota</taxon>
        <taxon>Cytophagia</taxon>
        <taxon>Cytophagales</taxon>
        <taxon>Flammeovirgaceae</taxon>
        <taxon>Algivirga</taxon>
    </lineage>
</organism>
<dbReference type="SUPFAM" id="SSF53901">
    <property type="entry name" value="Thiolase-like"/>
    <property type="match status" value="1"/>
</dbReference>
<comment type="domain">
    <text evidence="10">The last Arg residue of the ACP-binding site is essential for the weak association between ACP/AcpP and FabH.</text>
</comment>
<feature type="active site" evidence="10">
    <location>
        <position position="293"/>
    </location>
</feature>
<comment type="pathway">
    <text evidence="10">Lipid metabolism; fatty acid biosynthesis.</text>
</comment>
<protein>
    <recommendedName>
        <fullName evidence="10">Beta-ketoacyl-[acyl-carrier-protein] synthase III</fullName>
        <shortName evidence="10">Beta-ketoacyl-ACP synthase III</shortName>
        <shortName evidence="10">KAS III</shortName>
        <ecNumber evidence="10">2.3.1.180</ecNumber>
    </recommendedName>
    <alternativeName>
        <fullName evidence="10">3-oxoacyl-[acyl-carrier-protein] synthase 3</fullName>
    </alternativeName>
    <alternativeName>
        <fullName evidence="10">3-oxoacyl-[acyl-carrier-protein] synthase III</fullName>
    </alternativeName>
</protein>
<keyword evidence="2 10" id="KW-0963">Cytoplasm</keyword>
<evidence type="ECO:0000256" key="8">
    <source>
        <dbReference type="ARBA" id="ARBA00023268"/>
    </source>
</evidence>
<dbReference type="Gene3D" id="3.40.47.10">
    <property type="match status" value="1"/>
</dbReference>
<dbReference type="CDD" id="cd00830">
    <property type="entry name" value="KAS_III"/>
    <property type="match status" value="1"/>
</dbReference>
<dbReference type="Proteomes" id="UP001500298">
    <property type="component" value="Unassembled WGS sequence"/>
</dbReference>
<evidence type="ECO:0000256" key="6">
    <source>
        <dbReference type="ARBA" id="ARBA00023098"/>
    </source>
</evidence>
<feature type="active site" evidence="10">
    <location>
        <position position="153"/>
    </location>
</feature>
<comment type="caution">
    <text evidence="13">The sequence shown here is derived from an EMBL/GenBank/DDBJ whole genome shotgun (WGS) entry which is preliminary data.</text>
</comment>
<dbReference type="HAMAP" id="MF_01815">
    <property type="entry name" value="FabH"/>
    <property type="match status" value="1"/>
</dbReference>
<keyword evidence="5 10" id="KW-0276">Fatty acid metabolism</keyword>
<comment type="subunit">
    <text evidence="10">Homodimer.</text>
</comment>
<dbReference type="PANTHER" id="PTHR34069">
    <property type="entry name" value="3-OXOACYL-[ACYL-CARRIER-PROTEIN] SYNTHASE 3"/>
    <property type="match status" value="1"/>
</dbReference>
<evidence type="ECO:0000256" key="7">
    <source>
        <dbReference type="ARBA" id="ARBA00023160"/>
    </source>
</evidence>
<comment type="subcellular location">
    <subcellularLocation>
        <location evidence="10">Cytoplasm</location>
    </subcellularLocation>
</comment>
<dbReference type="EC" id="2.3.1.180" evidence="10"/>
<feature type="region of interest" description="ACP-binding" evidence="10">
    <location>
        <begin position="294"/>
        <end position="298"/>
    </location>
</feature>
<proteinExistence type="inferred from homology"/>
<keyword evidence="6 10" id="KW-0443">Lipid metabolism</keyword>
<keyword evidence="7 10" id="KW-0275">Fatty acid biosynthesis</keyword>
<dbReference type="NCBIfam" id="NF006829">
    <property type="entry name" value="PRK09352.1"/>
    <property type="match status" value="1"/>
</dbReference>
<accession>A0ABP9D981</accession>
<evidence type="ECO:0000313" key="13">
    <source>
        <dbReference type="EMBL" id="GAA4835626.1"/>
    </source>
</evidence>
<feature type="domain" description="Beta-ketoacyl-[acyl-carrier-protein] synthase III N-terminal" evidence="12">
    <location>
        <begin position="147"/>
        <end position="224"/>
    </location>
</feature>